<evidence type="ECO:0000256" key="1">
    <source>
        <dbReference type="SAM" id="Coils"/>
    </source>
</evidence>
<feature type="region of interest" description="Disordered" evidence="2">
    <location>
        <begin position="1"/>
        <end position="30"/>
    </location>
</feature>
<feature type="compositionally biased region" description="Polar residues" evidence="2">
    <location>
        <begin position="18"/>
        <end position="27"/>
    </location>
</feature>
<dbReference type="InterPro" id="IPR050951">
    <property type="entry name" value="Retrovirus_Pol_polyprotein"/>
</dbReference>
<dbReference type="SUPFAM" id="SSF53098">
    <property type="entry name" value="Ribonuclease H-like"/>
    <property type="match status" value="1"/>
</dbReference>
<dbReference type="PANTHER" id="PTHR37984:SF5">
    <property type="entry name" value="PROTEIN NYNRIN-LIKE"/>
    <property type="match status" value="1"/>
</dbReference>
<dbReference type="SUPFAM" id="SSF54160">
    <property type="entry name" value="Chromo domain-like"/>
    <property type="match status" value="1"/>
</dbReference>
<dbReference type="EMBL" id="PGOL01001595">
    <property type="protein sequence ID" value="PKI56536.1"/>
    <property type="molecule type" value="Genomic_DNA"/>
</dbReference>
<dbReference type="InterPro" id="IPR001584">
    <property type="entry name" value="Integrase_cat-core"/>
</dbReference>
<dbReference type="GO" id="GO:0015074">
    <property type="term" value="P:DNA integration"/>
    <property type="evidence" value="ECO:0007669"/>
    <property type="project" value="InterPro"/>
</dbReference>
<name>A0A2I0JLY4_PUNGR</name>
<dbReference type="PANTHER" id="PTHR37984">
    <property type="entry name" value="PROTEIN CBG26694"/>
    <property type="match status" value="1"/>
</dbReference>
<dbReference type="InterPro" id="IPR036397">
    <property type="entry name" value="RNaseH_sf"/>
</dbReference>
<dbReference type="AlphaFoldDB" id="A0A2I0JLY4"/>
<evidence type="ECO:0000259" key="3">
    <source>
        <dbReference type="PROSITE" id="PS50994"/>
    </source>
</evidence>
<dbReference type="PROSITE" id="PS50994">
    <property type="entry name" value="INTEGRASE"/>
    <property type="match status" value="1"/>
</dbReference>
<evidence type="ECO:0000256" key="2">
    <source>
        <dbReference type="SAM" id="MobiDB-lite"/>
    </source>
</evidence>
<dbReference type="InterPro" id="IPR012337">
    <property type="entry name" value="RNaseH-like_sf"/>
</dbReference>
<proteinExistence type="predicted"/>
<dbReference type="Proteomes" id="UP000233551">
    <property type="component" value="Unassembled WGS sequence"/>
</dbReference>
<reference evidence="4 5" key="1">
    <citation type="submission" date="2017-11" db="EMBL/GenBank/DDBJ databases">
        <title>De-novo sequencing of pomegranate (Punica granatum L.) genome.</title>
        <authorList>
            <person name="Akparov Z."/>
            <person name="Amiraslanov A."/>
            <person name="Hajiyeva S."/>
            <person name="Abbasov M."/>
            <person name="Kaur K."/>
            <person name="Hamwieh A."/>
            <person name="Solovyev V."/>
            <person name="Salamov A."/>
            <person name="Braich B."/>
            <person name="Kosarev P."/>
            <person name="Mahmoud A."/>
            <person name="Hajiyev E."/>
            <person name="Babayeva S."/>
            <person name="Izzatullayeva V."/>
            <person name="Mammadov A."/>
            <person name="Mammadov A."/>
            <person name="Sharifova S."/>
            <person name="Ojaghi J."/>
            <person name="Eynullazada K."/>
            <person name="Bayramov B."/>
            <person name="Abdulazimova A."/>
            <person name="Shahmuradov I."/>
        </authorList>
    </citation>
    <scope>NUCLEOTIDE SEQUENCE [LARGE SCALE GENOMIC DNA]</scope>
    <source>
        <strain evidence="5">cv. AG2017</strain>
        <tissue evidence="4">Leaf</tissue>
    </source>
</reference>
<gene>
    <name evidence="4" type="ORF">CRG98_023062</name>
</gene>
<comment type="caution">
    <text evidence="4">The sequence shown here is derived from an EMBL/GenBank/DDBJ whole genome shotgun (WGS) entry which is preliminary data.</text>
</comment>
<keyword evidence="1" id="KW-0175">Coiled coil</keyword>
<feature type="coiled-coil region" evidence="1">
    <location>
        <begin position="399"/>
        <end position="433"/>
    </location>
</feature>
<dbReference type="Gene3D" id="3.30.420.10">
    <property type="entry name" value="Ribonuclease H-like superfamily/Ribonuclease H"/>
    <property type="match status" value="1"/>
</dbReference>
<protein>
    <recommendedName>
        <fullName evidence="3">Integrase catalytic domain-containing protein</fullName>
    </recommendedName>
</protein>
<evidence type="ECO:0000313" key="4">
    <source>
        <dbReference type="EMBL" id="PKI56536.1"/>
    </source>
</evidence>
<keyword evidence="5" id="KW-1185">Reference proteome</keyword>
<dbReference type="InterPro" id="IPR016197">
    <property type="entry name" value="Chromo-like_dom_sf"/>
</dbReference>
<dbReference type="STRING" id="22663.A0A2I0JLY4"/>
<feature type="domain" description="Integrase catalytic" evidence="3">
    <location>
        <begin position="231"/>
        <end position="385"/>
    </location>
</feature>
<sequence>MAATSHGSEPEDRDSNSEAEGSIQSYRSGHGTKKLRRVRMEFPRFSGEDPRVWLDRARKYFAAQDVDKEEHVRLATFHLEGEANQWWQWTATEGAGAKVVQPPPRANLGSTRRLTWEETQRRREQNLCFNCDEKFVHGHRCSGIKAMVIEVVEEDEGKAIEEPLTEETEHISIHALTGQGVEFKVTLYALSVIGVEVVLEVSWLEQLGPTVTDYKEMTMEFRTKGERHILRGAVPEGTRAVEARSVEQEVTLGTQLFMAVEARVNTVAEGGTGKRIAEVFIRGIVRLHGIPESVVMDRDRIFMSSFWRELFKFHGTKLKMSSAYHPQTDGQTEVINRCLEQYLRYFVYHQPRLWERYMAWAEYWNNTTYQRSIAMTPFEAVYGRPAQVLVGYEPGSTAVNEVEEQLRARNAILRELKSNLAAAQNRMKATVDKHRWDKEFEVGDWVVALVGTAAYRLDLPDYAKIHLVFHVSLLRRRVGKGQAVQPTLPPYESNSLPDLAPVDVRDYRWVAHGGGRTKEALVRWNALPDEDATWEPVEIFHWIKSPYRSVQSRQGLSGAVSPPLRCEGPTPFTSGYLFPPPEISVAFVRPA</sequence>
<evidence type="ECO:0000313" key="5">
    <source>
        <dbReference type="Proteomes" id="UP000233551"/>
    </source>
</evidence>
<dbReference type="GO" id="GO:0003676">
    <property type="term" value="F:nucleic acid binding"/>
    <property type="evidence" value="ECO:0007669"/>
    <property type="project" value="InterPro"/>
</dbReference>
<organism evidence="4 5">
    <name type="scientific">Punica granatum</name>
    <name type="common">Pomegranate</name>
    <dbReference type="NCBI Taxonomy" id="22663"/>
    <lineage>
        <taxon>Eukaryota</taxon>
        <taxon>Viridiplantae</taxon>
        <taxon>Streptophyta</taxon>
        <taxon>Embryophyta</taxon>
        <taxon>Tracheophyta</taxon>
        <taxon>Spermatophyta</taxon>
        <taxon>Magnoliopsida</taxon>
        <taxon>eudicotyledons</taxon>
        <taxon>Gunneridae</taxon>
        <taxon>Pentapetalae</taxon>
        <taxon>rosids</taxon>
        <taxon>malvids</taxon>
        <taxon>Myrtales</taxon>
        <taxon>Lythraceae</taxon>
        <taxon>Punica</taxon>
    </lineage>
</organism>
<accession>A0A2I0JLY4</accession>